<dbReference type="PANTHER" id="PTHR36037:SF1">
    <property type="entry name" value="RNA-DIRECTED DNA POLYMERASE (REVERSE TRANSCRIPTASE)-RELATED FAMILY PROTEIN"/>
    <property type="match status" value="1"/>
</dbReference>
<reference evidence="2" key="1">
    <citation type="submission" date="2025-08" db="UniProtKB">
        <authorList>
            <consortium name="RefSeq"/>
        </authorList>
    </citation>
    <scope>IDENTIFICATION</scope>
    <source>
        <tissue evidence="2">Fruit stalk</tissue>
    </source>
</reference>
<dbReference type="PANTHER" id="PTHR36037">
    <property type="entry name" value="RNA-DIRECTED DNA POLYMERASE (REVERSE TRANSCRIPTASE)-RELATED FAMILY PROTEIN"/>
    <property type="match status" value="1"/>
</dbReference>
<proteinExistence type="predicted"/>
<gene>
    <name evidence="2" type="primary">LOC111287162</name>
</gene>
<protein>
    <submittedName>
        <fullName evidence="2">Uncharacterized protein LOC111287162</fullName>
    </submittedName>
</protein>
<evidence type="ECO:0000313" key="2">
    <source>
        <dbReference type="RefSeq" id="XP_022733193.1"/>
    </source>
</evidence>
<dbReference type="GeneID" id="111287162"/>
<dbReference type="KEGG" id="dzi:111287162"/>
<dbReference type="AlphaFoldDB" id="A0A6P5XYE0"/>
<dbReference type="Proteomes" id="UP000515121">
    <property type="component" value="Unplaced"/>
</dbReference>
<dbReference type="OrthoDB" id="1927690at2759"/>
<name>A0A6P5XYE0_DURZI</name>
<sequence>MEPWRLRMLRQLSSNLMAQETWSSLEWLVGKVQDRIIVSTLRRFIVKSTNKSRHSFEYSERDETIIAHMVGGIDAFIKVSQGWMLPKSALKLLSVKSSDHHSRGISLSLLCKVEGMANSLDKHIRQNLSTSVDDVKKLLLEQMCLELQSDHASDK</sequence>
<accession>A0A6P5XYE0</accession>
<organism evidence="1 2">
    <name type="scientific">Durio zibethinus</name>
    <name type="common">Durian</name>
    <dbReference type="NCBI Taxonomy" id="66656"/>
    <lineage>
        <taxon>Eukaryota</taxon>
        <taxon>Viridiplantae</taxon>
        <taxon>Streptophyta</taxon>
        <taxon>Embryophyta</taxon>
        <taxon>Tracheophyta</taxon>
        <taxon>Spermatophyta</taxon>
        <taxon>Magnoliopsida</taxon>
        <taxon>eudicotyledons</taxon>
        <taxon>Gunneridae</taxon>
        <taxon>Pentapetalae</taxon>
        <taxon>rosids</taxon>
        <taxon>malvids</taxon>
        <taxon>Malvales</taxon>
        <taxon>Malvaceae</taxon>
        <taxon>Helicteroideae</taxon>
        <taxon>Durio</taxon>
    </lineage>
</organism>
<keyword evidence="1" id="KW-1185">Reference proteome</keyword>
<dbReference type="RefSeq" id="XP_022733193.1">
    <property type="nucleotide sequence ID" value="XM_022877458.1"/>
</dbReference>
<evidence type="ECO:0000313" key="1">
    <source>
        <dbReference type="Proteomes" id="UP000515121"/>
    </source>
</evidence>